<comment type="caution">
    <text evidence="1">The sequence shown here is derived from an EMBL/GenBank/DDBJ whole genome shotgun (WGS) entry which is preliminary data.</text>
</comment>
<accession>A0AAN7BHL5</accession>
<gene>
    <name evidence="1" type="ORF">QBC38DRAFT_46545</name>
</gene>
<reference evidence="1" key="2">
    <citation type="submission" date="2023-05" db="EMBL/GenBank/DDBJ databases">
        <authorList>
            <consortium name="Lawrence Berkeley National Laboratory"/>
            <person name="Steindorff A."/>
            <person name="Hensen N."/>
            <person name="Bonometti L."/>
            <person name="Westerberg I."/>
            <person name="Brannstrom I.O."/>
            <person name="Guillou S."/>
            <person name="Cros-Aarteil S."/>
            <person name="Calhoun S."/>
            <person name="Haridas S."/>
            <person name="Kuo A."/>
            <person name="Mondo S."/>
            <person name="Pangilinan J."/>
            <person name="Riley R."/>
            <person name="Labutti K."/>
            <person name="Andreopoulos B."/>
            <person name="Lipzen A."/>
            <person name="Chen C."/>
            <person name="Yanf M."/>
            <person name="Daum C."/>
            <person name="Ng V."/>
            <person name="Clum A."/>
            <person name="Ohm R."/>
            <person name="Martin F."/>
            <person name="Silar P."/>
            <person name="Natvig D."/>
            <person name="Lalanne C."/>
            <person name="Gautier V."/>
            <person name="Ament-Velasquez S.L."/>
            <person name="Kruys A."/>
            <person name="Hutchinson M.I."/>
            <person name="Powell A.J."/>
            <person name="Barry K."/>
            <person name="Miller A.N."/>
            <person name="Grigoriev I.V."/>
            <person name="Debuchy R."/>
            <person name="Gladieux P."/>
            <person name="Thoren M.H."/>
            <person name="Johannesson H."/>
        </authorList>
    </citation>
    <scope>NUCLEOTIDE SEQUENCE</scope>
    <source>
        <strain evidence="1">CBS 990.96</strain>
    </source>
</reference>
<protein>
    <submittedName>
        <fullName evidence="1">Uncharacterized protein</fullName>
    </submittedName>
</protein>
<reference evidence="1" key="1">
    <citation type="journal article" date="2023" name="Mol. Phylogenet. Evol.">
        <title>Genome-scale phylogeny and comparative genomics of the fungal order Sordariales.</title>
        <authorList>
            <person name="Hensen N."/>
            <person name="Bonometti L."/>
            <person name="Westerberg I."/>
            <person name="Brannstrom I.O."/>
            <person name="Guillou S."/>
            <person name="Cros-Aarteil S."/>
            <person name="Calhoun S."/>
            <person name="Haridas S."/>
            <person name="Kuo A."/>
            <person name="Mondo S."/>
            <person name="Pangilinan J."/>
            <person name="Riley R."/>
            <person name="LaButti K."/>
            <person name="Andreopoulos B."/>
            <person name="Lipzen A."/>
            <person name="Chen C."/>
            <person name="Yan M."/>
            <person name="Daum C."/>
            <person name="Ng V."/>
            <person name="Clum A."/>
            <person name="Steindorff A."/>
            <person name="Ohm R.A."/>
            <person name="Martin F."/>
            <person name="Silar P."/>
            <person name="Natvig D.O."/>
            <person name="Lalanne C."/>
            <person name="Gautier V."/>
            <person name="Ament-Velasquez S.L."/>
            <person name="Kruys A."/>
            <person name="Hutchinson M.I."/>
            <person name="Powell A.J."/>
            <person name="Barry K."/>
            <person name="Miller A.N."/>
            <person name="Grigoriev I.V."/>
            <person name="Debuchy R."/>
            <person name="Gladieux P."/>
            <person name="Hiltunen Thoren M."/>
            <person name="Johannesson H."/>
        </authorList>
    </citation>
    <scope>NUCLEOTIDE SEQUENCE</scope>
    <source>
        <strain evidence="1">CBS 990.96</strain>
    </source>
</reference>
<keyword evidence="2" id="KW-1185">Reference proteome</keyword>
<sequence length="120" mass="13790">MRLSSIVCCCRVSSSFPCAMSFLSPNVLILMWFRVVALLFQSNVPRSLRQNLVKKRTNTPTNFFCKTKYPIIQLILSSPPFDKTKYPKPKMILSSPSLYQNFVNKRPNTSTDTLFLSFVN</sequence>
<name>A0AAN7BHL5_9PEZI</name>
<dbReference type="EMBL" id="MU865424">
    <property type="protein sequence ID" value="KAK4223511.1"/>
    <property type="molecule type" value="Genomic_DNA"/>
</dbReference>
<organism evidence="1 2">
    <name type="scientific">Podospora fimiseda</name>
    <dbReference type="NCBI Taxonomy" id="252190"/>
    <lineage>
        <taxon>Eukaryota</taxon>
        <taxon>Fungi</taxon>
        <taxon>Dikarya</taxon>
        <taxon>Ascomycota</taxon>
        <taxon>Pezizomycotina</taxon>
        <taxon>Sordariomycetes</taxon>
        <taxon>Sordariomycetidae</taxon>
        <taxon>Sordariales</taxon>
        <taxon>Podosporaceae</taxon>
        <taxon>Podospora</taxon>
    </lineage>
</organism>
<feature type="non-terminal residue" evidence="1">
    <location>
        <position position="120"/>
    </location>
</feature>
<dbReference type="Proteomes" id="UP001301958">
    <property type="component" value="Unassembled WGS sequence"/>
</dbReference>
<evidence type="ECO:0000313" key="1">
    <source>
        <dbReference type="EMBL" id="KAK4223511.1"/>
    </source>
</evidence>
<evidence type="ECO:0000313" key="2">
    <source>
        <dbReference type="Proteomes" id="UP001301958"/>
    </source>
</evidence>
<dbReference type="AlphaFoldDB" id="A0AAN7BHL5"/>
<proteinExistence type="predicted"/>